<dbReference type="InterPro" id="IPR054209">
    <property type="entry name" value="DUF6916"/>
</dbReference>
<keyword evidence="3" id="KW-1185">Reference proteome</keyword>
<name>A0A4R3UZB2_ROSSA</name>
<evidence type="ECO:0000313" key="3">
    <source>
        <dbReference type="Proteomes" id="UP000295110"/>
    </source>
</evidence>
<comment type="caution">
    <text evidence="2">The sequence shown here is derived from an EMBL/GenBank/DDBJ whole genome shotgun (WGS) entry which is preliminary data.</text>
</comment>
<dbReference type="PROSITE" id="PS51318">
    <property type="entry name" value="TAT"/>
    <property type="match status" value="1"/>
</dbReference>
<dbReference type="RefSeq" id="WP_132572091.1">
    <property type="nucleotide sequence ID" value="NZ_CBCSGL010000011.1"/>
</dbReference>
<dbReference type="AlphaFoldDB" id="A0A4R3UZB2"/>
<protein>
    <recommendedName>
        <fullName evidence="1">DUF6916 domain-containing protein</fullName>
    </recommendedName>
</protein>
<dbReference type="Proteomes" id="UP000295110">
    <property type="component" value="Unassembled WGS sequence"/>
</dbReference>
<dbReference type="InterPro" id="IPR006311">
    <property type="entry name" value="TAT_signal"/>
</dbReference>
<dbReference type="EMBL" id="SMBU01000014">
    <property type="protein sequence ID" value="TCU96138.1"/>
    <property type="molecule type" value="Genomic_DNA"/>
</dbReference>
<feature type="domain" description="DUF6916" evidence="1">
    <location>
        <begin position="38"/>
        <end position="106"/>
    </location>
</feature>
<gene>
    <name evidence="2" type="ORF">EV671_101416</name>
</gene>
<proteinExistence type="predicted"/>
<accession>A0A4R3UZB2</accession>
<dbReference type="OrthoDB" id="8907645at2"/>
<evidence type="ECO:0000313" key="2">
    <source>
        <dbReference type="EMBL" id="TCU96138.1"/>
    </source>
</evidence>
<organism evidence="2 3">
    <name type="scientific">Roseateles saccharophilus</name>
    <name type="common">Pseudomonas saccharophila</name>
    <dbReference type="NCBI Taxonomy" id="304"/>
    <lineage>
        <taxon>Bacteria</taxon>
        <taxon>Pseudomonadati</taxon>
        <taxon>Pseudomonadota</taxon>
        <taxon>Betaproteobacteria</taxon>
        <taxon>Burkholderiales</taxon>
        <taxon>Sphaerotilaceae</taxon>
        <taxon>Roseateles</taxon>
    </lineage>
</organism>
<evidence type="ECO:0000259" key="1">
    <source>
        <dbReference type="Pfam" id="PF21880"/>
    </source>
</evidence>
<reference evidence="2 3" key="1">
    <citation type="submission" date="2019-03" db="EMBL/GenBank/DDBJ databases">
        <title>Genomic Encyclopedia of Type Strains, Phase IV (KMG-IV): sequencing the most valuable type-strain genomes for metagenomic binning, comparative biology and taxonomic classification.</title>
        <authorList>
            <person name="Goeker M."/>
        </authorList>
    </citation>
    <scope>NUCLEOTIDE SEQUENCE [LARGE SCALE GENOMIC DNA]</scope>
    <source>
        <strain evidence="2 3">DSM 654</strain>
    </source>
</reference>
<dbReference type="Pfam" id="PF21880">
    <property type="entry name" value="DUF6916"/>
    <property type="match status" value="1"/>
</dbReference>
<sequence>MINKRDFLKGGATAIVASTGTTAAMARVRPSLGSQAGLASWQAHVGQRFEVDGHPVTLQAVRRVPSPQAGEQFSLSFAGPLPPGLGDALHTLALQGGAAQTLYLARTPLGLRADFCHLQS</sequence>